<feature type="region of interest" description="Disordered" evidence="1">
    <location>
        <begin position="1"/>
        <end position="42"/>
    </location>
</feature>
<keyword evidence="3" id="KW-1185">Reference proteome</keyword>
<evidence type="ECO:0000256" key="1">
    <source>
        <dbReference type="SAM" id="MobiDB-lite"/>
    </source>
</evidence>
<dbReference type="Proteomes" id="UP000663722">
    <property type="component" value="Chromosome"/>
</dbReference>
<organism evidence="2 3">
    <name type="scientific">Desulfonema magnum</name>
    <dbReference type="NCBI Taxonomy" id="45655"/>
    <lineage>
        <taxon>Bacteria</taxon>
        <taxon>Pseudomonadati</taxon>
        <taxon>Thermodesulfobacteriota</taxon>
        <taxon>Desulfobacteria</taxon>
        <taxon>Desulfobacterales</taxon>
        <taxon>Desulfococcaceae</taxon>
        <taxon>Desulfonema</taxon>
    </lineage>
</organism>
<evidence type="ECO:0000313" key="2">
    <source>
        <dbReference type="EMBL" id="QTA93936.1"/>
    </source>
</evidence>
<protein>
    <submittedName>
        <fullName evidence="2">Uncharacterized protein</fullName>
    </submittedName>
</protein>
<dbReference type="KEGG" id="dmm:dnm_100440"/>
<evidence type="ECO:0000313" key="3">
    <source>
        <dbReference type="Proteomes" id="UP000663722"/>
    </source>
</evidence>
<reference evidence="2" key="1">
    <citation type="journal article" date="2021" name="Microb. Physiol.">
        <title>Proteogenomic Insights into the Physiology of Marine, Sulfate-Reducing, Filamentous Desulfonema limicola and Desulfonema magnum.</title>
        <authorList>
            <person name="Schnaars V."/>
            <person name="Wohlbrand L."/>
            <person name="Scheve S."/>
            <person name="Hinrichs C."/>
            <person name="Reinhardt R."/>
            <person name="Rabus R."/>
        </authorList>
    </citation>
    <scope>NUCLEOTIDE SEQUENCE</scope>
    <source>
        <strain evidence="2">4be13</strain>
    </source>
</reference>
<dbReference type="EMBL" id="CP061800">
    <property type="protein sequence ID" value="QTA93936.1"/>
    <property type="molecule type" value="Genomic_DNA"/>
</dbReference>
<sequence>MPGVFSAVSGNMTADRRMRRMSRPGISGKSLNPMSYSRASPESVIIRKKTQAVLHN</sequence>
<feature type="compositionally biased region" description="Polar residues" evidence="1">
    <location>
        <begin position="29"/>
        <end position="40"/>
    </location>
</feature>
<proteinExistence type="predicted"/>
<gene>
    <name evidence="2" type="ORF">dnm_100440</name>
</gene>
<name>A0A975BY11_9BACT</name>
<accession>A0A975BY11</accession>
<dbReference type="AlphaFoldDB" id="A0A975BY11"/>